<sequence>MQLSEENRHTFLLAVHQLIEEYASGSANDLLQGRTDQLDYPPNGGFTTEEQESLKQLQDNVVLQSAMRKVLASCAGGVVFGLLNLIDGTNEPEHGDWSGVMLVDEAEAAGGSEFLHDDFFESYWDWREKRKNKDWRLDLLPE</sequence>
<evidence type="ECO:0000313" key="1">
    <source>
        <dbReference type="EMBL" id="GAA3979551.1"/>
    </source>
</evidence>
<reference evidence="2" key="1">
    <citation type="journal article" date="2019" name="Int. J. Syst. Evol. Microbiol.">
        <title>The Global Catalogue of Microorganisms (GCM) 10K type strain sequencing project: providing services to taxonomists for standard genome sequencing and annotation.</title>
        <authorList>
            <consortium name="The Broad Institute Genomics Platform"/>
            <consortium name="The Broad Institute Genome Sequencing Center for Infectious Disease"/>
            <person name="Wu L."/>
            <person name="Ma J."/>
        </authorList>
    </citation>
    <scope>NUCLEOTIDE SEQUENCE [LARGE SCALE GENOMIC DNA]</scope>
    <source>
        <strain evidence="2">JCM 17217</strain>
    </source>
</reference>
<dbReference type="Proteomes" id="UP001501556">
    <property type="component" value="Unassembled WGS sequence"/>
</dbReference>
<gene>
    <name evidence="1" type="ORF">GCM10022407_26000</name>
</gene>
<proteinExistence type="predicted"/>
<protein>
    <submittedName>
        <fullName evidence="1">Uncharacterized protein</fullName>
    </submittedName>
</protein>
<name>A0ABP7QAY5_9BACT</name>
<comment type="caution">
    <text evidence="1">The sequence shown here is derived from an EMBL/GenBank/DDBJ whole genome shotgun (WGS) entry which is preliminary data.</text>
</comment>
<organism evidence="1 2">
    <name type="scientific">Hymenobacter antarcticus</name>
    <dbReference type="NCBI Taxonomy" id="486270"/>
    <lineage>
        <taxon>Bacteria</taxon>
        <taxon>Pseudomonadati</taxon>
        <taxon>Bacteroidota</taxon>
        <taxon>Cytophagia</taxon>
        <taxon>Cytophagales</taxon>
        <taxon>Hymenobacteraceae</taxon>
        <taxon>Hymenobacter</taxon>
    </lineage>
</organism>
<keyword evidence="2" id="KW-1185">Reference proteome</keyword>
<accession>A0ABP7QAY5</accession>
<dbReference type="EMBL" id="BAABDI010000017">
    <property type="protein sequence ID" value="GAA3979551.1"/>
    <property type="molecule type" value="Genomic_DNA"/>
</dbReference>
<evidence type="ECO:0000313" key="2">
    <source>
        <dbReference type="Proteomes" id="UP001501556"/>
    </source>
</evidence>
<dbReference type="RefSeq" id="WP_345125059.1">
    <property type="nucleotide sequence ID" value="NZ_BAABDI010000017.1"/>
</dbReference>